<organism evidence="1 2">
    <name type="scientific">Trichostrongylus colubriformis</name>
    <name type="common">Black scour worm</name>
    <dbReference type="NCBI Taxonomy" id="6319"/>
    <lineage>
        <taxon>Eukaryota</taxon>
        <taxon>Metazoa</taxon>
        <taxon>Ecdysozoa</taxon>
        <taxon>Nematoda</taxon>
        <taxon>Chromadorea</taxon>
        <taxon>Rhabditida</taxon>
        <taxon>Rhabditina</taxon>
        <taxon>Rhabditomorpha</taxon>
        <taxon>Strongyloidea</taxon>
        <taxon>Trichostrongylidae</taxon>
        <taxon>Trichostrongylus</taxon>
    </lineage>
</organism>
<comment type="caution">
    <text evidence="1">The sequence shown here is derived from an EMBL/GenBank/DDBJ whole genome shotgun (WGS) entry which is preliminary data.</text>
</comment>
<evidence type="ECO:0000313" key="2">
    <source>
        <dbReference type="Proteomes" id="UP001331761"/>
    </source>
</evidence>
<accession>A0AAN8IBH0</accession>
<name>A0AAN8IBH0_TRICO</name>
<sequence length="99" mass="10956">MKLALQLMRLTGLSAITGRGAVVKHYDTLSRSSTSSVNLLYHSLNSEHTRVDLSVKRDFQTAFEFDTALNIGGVTQDIPRHSLFNSYSGISWKSILGRA</sequence>
<proteinExistence type="predicted"/>
<dbReference type="AlphaFoldDB" id="A0AAN8IBH0"/>
<reference evidence="1 2" key="1">
    <citation type="submission" date="2019-10" db="EMBL/GenBank/DDBJ databases">
        <title>Assembly and Annotation for the nematode Trichostrongylus colubriformis.</title>
        <authorList>
            <person name="Martin J."/>
        </authorList>
    </citation>
    <scope>NUCLEOTIDE SEQUENCE [LARGE SCALE GENOMIC DNA]</scope>
    <source>
        <strain evidence="1">G859</strain>
        <tissue evidence="1">Whole worm</tissue>
    </source>
</reference>
<gene>
    <name evidence="1" type="ORF">GCK32_001346</name>
</gene>
<evidence type="ECO:0000313" key="1">
    <source>
        <dbReference type="EMBL" id="KAK5968054.1"/>
    </source>
</evidence>
<dbReference type="Proteomes" id="UP001331761">
    <property type="component" value="Unassembled WGS sequence"/>
</dbReference>
<dbReference type="EMBL" id="WIXE01021807">
    <property type="protein sequence ID" value="KAK5968054.1"/>
    <property type="molecule type" value="Genomic_DNA"/>
</dbReference>
<protein>
    <submittedName>
        <fullName evidence="1">Uncharacterized protein</fullName>
    </submittedName>
</protein>
<keyword evidence="2" id="KW-1185">Reference proteome</keyword>